<dbReference type="AlphaFoldDB" id="A0A6C0JWS4"/>
<organism evidence="1">
    <name type="scientific">viral metagenome</name>
    <dbReference type="NCBI Taxonomy" id="1070528"/>
    <lineage>
        <taxon>unclassified sequences</taxon>
        <taxon>metagenomes</taxon>
        <taxon>organismal metagenomes</taxon>
    </lineage>
</organism>
<dbReference type="EMBL" id="MN740699">
    <property type="protein sequence ID" value="QHU08837.1"/>
    <property type="molecule type" value="Genomic_DNA"/>
</dbReference>
<name>A0A6C0JWS4_9ZZZZ</name>
<protein>
    <submittedName>
        <fullName evidence="1">Uncharacterized protein</fullName>
    </submittedName>
</protein>
<evidence type="ECO:0000313" key="1">
    <source>
        <dbReference type="EMBL" id="QHU08837.1"/>
    </source>
</evidence>
<reference evidence="1" key="1">
    <citation type="journal article" date="2020" name="Nature">
        <title>Giant virus diversity and host interactions through global metagenomics.</title>
        <authorList>
            <person name="Schulz F."/>
            <person name="Roux S."/>
            <person name="Paez-Espino D."/>
            <person name="Jungbluth S."/>
            <person name="Walsh D.A."/>
            <person name="Denef V.J."/>
            <person name="McMahon K.D."/>
            <person name="Konstantinidis K.T."/>
            <person name="Eloe-Fadrosh E.A."/>
            <person name="Kyrpides N.C."/>
            <person name="Woyke T."/>
        </authorList>
    </citation>
    <scope>NUCLEOTIDE SEQUENCE</scope>
    <source>
        <strain evidence="1">GVMAG-S-1064190-84</strain>
    </source>
</reference>
<proteinExistence type="predicted"/>
<sequence>MIEYLLIGILILYILKENGFSTTCKPLTQIAIWPIMLVTYIIQQFDRIVSNKKR</sequence>
<accession>A0A6C0JWS4</accession>